<evidence type="ECO:0000313" key="3">
    <source>
        <dbReference type="EMBL" id="CAL70300.1"/>
    </source>
</evidence>
<dbReference type="EMBL" id="AM408590">
    <property type="protein sequence ID" value="CAL70300.1"/>
    <property type="molecule type" value="Genomic_DNA"/>
</dbReference>
<protein>
    <recommendedName>
        <fullName evidence="2">Ribbon-helix-helix protein CopG domain-containing protein</fullName>
    </recommendedName>
</protein>
<dbReference type="KEGG" id="mbb:BCG_0315A"/>
<name>A0A0H3M1U5_MYCBP</name>
<reference evidence="3 4" key="1">
    <citation type="journal article" date="2007" name="Proc. Natl. Acad. Sci. U.S.A.">
        <title>Genome plasticity of BCG and impact on vaccine efficacy.</title>
        <authorList>
            <person name="Brosch R."/>
            <person name="Gordon S.V."/>
            <person name="Garnier T."/>
            <person name="Eiglmeier K."/>
            <person name="Frigui W."/>
            <person name="Valenti P."/>
            <person name="Dos Santos S."/>
            <person name="Duthoy S."/>
            <person name="Lacroix C."/>
            <person name="Garcia-Pelayo C."/>
            <person name="Inwald J.K."/>
            <person name="Golby P."/>
            <person name="Garcia J.N."/>
            <person name="Hewinson R.G."/>
            <person name="Behr M.A."/>
            <person name="Quail M.A."/>
            <person name="Churcher C."/>
            <person name="Barrell B.G."/>
            <person name="Parkhill J."/>
            <person name="Cole S.T."/>
        </authorList>
    </citation>
    <scope>NUCLEOTIDE SEQUENCE [LARGE SCALE GENOMIC DNA]</scope>
    <source>
        <strain evidence="4">BCG / Pasteur 1173P2</strain>
    </source>
</reference>
<accession>A0A0H3M1U5</accession>
<evidence type="ECO:0000259" key="2">
    <source>
        <dbReference type="Pfam" id="PF01402"/>
    </source>
</evidence>
<gene>
    <name evidence="3" type="ORF">BCG_0315A</name>
</gene>
<evidence type="ECO:0000256" key="1">
    <source>
        <dbReference type="SAM" id="MobiDB-lite"/>
    </source>
</evidence>
<dbReference type="InterPro" id="IPR010985">
    <property type="entry name" value="Ribbon_hlx_hlx"/>
</dbReference>
<dbReference type="RefSeq" id="WP_011799093.1">
    <property type="nucleotide sequence ID" value="NC_008769.1"/>
</dbReference>
<dbReference type="SUPFAM" id="SSF47598">
    <property type="entry name" value="Ribbon-helix-helix"/>
    <property type="match status" value="1"/>
</dbReference>
<dbReference type="Pfam" id="PF01402">
    <property type="entry name" value="RHH_1"/>
    <property type="match status" value="1"/>
</dbReference>
<feature type="region of interest" description="Disordered" evidence="1">
    <location>
        <begin position="45"/>
        <end position="65"/>
    </location>
</feature>
<evidence type="ECO:0000313" key="4">
    <source>
        <dbReference type="Proteomes" id="UP000001472"/>
    </source>
</evidence>
<sequence>MRTTVSISDELLATAKRRARERGQSLGAVIEDALRRELAAARTGGARPTVPVFDAGTGPRPGIDLTSNRVLSEVLDEGLELNSRK</sequence>
<dbReference type="AlphaFoldDB" id="A0A0H3M1U5"/>
<feature type="domain" description="Ribbon-helix-helix protein CopG" evidence="2">
    <location>
        <begin position="1"/>
        <end position="39"/>
    </location>
</feature>
<dbReference type="CDD" id="cd21631">
    <property type="entry name" value="RHH_CopG_NikR-like"/>
    <property type="match status" value="1"/>
</dbReference>
<organism evidence="3 4">
    <name type="scientific">Mycobacterium bovis (strain BCG / Pasteur 1173P2)</name>
    <dbReference type="NCBI Taxonomy" id="410289"/>
    <lineage>
        <taxon>Bacteria</taxon>
        <taxon>Bacillati</taxon>
        <taxon>Actinomycetota</taxon>
        <taxon>Actinomycetes</taxon>
        <taxon>Mycobacteriales</taxon>
        <taxon>Mycobacteriaceae</taxon>
        <taxon>Mycobacterium</taxon>
        <taxon>Mycobacterium tuberculosis complex</taxon>
    </lineage>
</organism>
<dbReference type="GO" id="GO:0006355">
    <property type="term" value="P:regulation of DNA-templated transcription"/>
    <property type="evidence" value="ECO:0007669"/>
    <property type="project" value="InterPro"/>
</dbReference>
<proteinExistence type="predicted"/>
<dbReference type="HOGENOM" id="CLU_192215_1_0_11"/>
<dbReference type="Proteomes" id="UP000001472">
    <property type="component" value="Chromosome"/>
</dbReference>
<dbReference type="InterPro" id="IPR002145">
    <property type="entry name" value="CopG"/>
</dbReference>